<keyword evidence="7" id="KW-0256">Endoplasmic reticulum</keyword>
<reference evidence="17 18" key="1">
    <citation type="submission" date="2018-10" db="EMBL/GenBank/DDBJ databases">
        <title>A high-quality apple genome assembly.</title>
        <authorList>
            <person name="Hu J."/>
        </authorList>
    </citation>
    <scope>NUCLEOTIDE SEQUENCE [LARGE SCALE GENOMIC DNA]</scope>
    <source>
        <strain evidence="18">cv. HFTH1</strain>
        <tissue evidence="17">Young leaf</tissue>
    </source>
</reference>
<keyword evidence="18" id="KW-1185">Reference proteome</keyword>
<evidence type="ECO:0000256" key="15">
    <source>
        <dbReference type="SAM" id="Phobius"/>
    </source>
</evidence>
<name>A0A498IVN1_MALDO</name>
<keyword evidence="9" id="KW-0653">Protein transport</keyword>
<evidence type="ECO:0000256" key="6">
    <source>
        <dbReference type="ARBA" id="ARBA00022692"/>
    </source>
</evidence>
<dbReference type="GO" id="GO:0009535">
    <property type="term" value="C:chloroplast thylakoid membrane"/>
    <property type="evidence" value="ECO:0007669"/>
    <property type="project" value="UniProtKB-SubCell"/>
</dbReference>
<feature type="domain" description="Translocon Sec61/SecY plug" evidence="16">
    <location>
        <begin position="237"/>
        <end position="271"/>
    </location>
</feature>
<dbReference type="NCBIfam" id="TIGR00967">
    <property type="entry name" value="3a0501s007"/>
    <property type="match status" value="1"/>
</dbReference>
<evidence type="ECO:0000313" key="17">
    <source>
        <dbReference type="EMBL" id="RXH86325.1"/>
    </source>
</evidence>
<feature type="transmembrane region" description="Helical" evidence="15">
    <location>
        <begin position="575"/>
        <end position="593"/>
    </location>
</feature>
<keyword evidence="10 15" id="KW-1133">Transmembrane helix</keyword>
<dbReference type="InterPro" id="IPR030659">
    <property type="entry name" value="SecY_CS"/>
</dbReference>
<feature type="transmembrane region" description="Helical" evidence="15">
    <location>
        <begin position="599"/>
        <end position="617"/>
    </location>
</feature>
<dbReference type="GO" id="GO:0005789">
    <property type="term" value="C:endoplasmic reticulum membrane"/>
    <property type="evidence" value="ECO:0007669"/>
    <property type="project" value="UniProtKB-SubCell"/>
</dbReference>
<feature type="transmembrane region" description="Helical" evidence="15">
    <location>
        <begin position="452"/>
        <end position="470"/>
    </location>
</feature>
<evidence type="ECO:0000256" key="14">
    <source>
        <dbReference type="RuleBase" id="RU004349"/>
    </source>
</evidence>
<dbReference type="InterPro" id="IPR023201">
    <property type="entry name" value="SecY_dom_sf"/>
</dbReference>
<evidence type="ECO:0000256" key="8">
    <source>
        <dbReference type="ARBA" id="ARBA00022892"/>
    </source>
</evidence>
<evidence type="ECO:0000313" key="18">
    <source>
        <dbReference type="Proteomes" id="UP000290289"/>
    </source>
</evidence>
<protein>
    <recommendedName>
        <fullName evidence="16">Translocon Sec61/SecY plug domain-containing protein</fullName>
    </recommendedName>
</protein>
<evidence type="ECO:0000256" key="2">
    <source>
        <dbReference type="ARBA" id="ARBA00004477"/>
    </source>
</evidence>
<feature type="transmembrane region" description="Helical" evidence="15">
    <location>
        <begin position="229"/>
        <end position="251"/>
    </location>
</feature>
<dbReference type="EMBL" id="RDQH01000336">
    <property type="protein sequence ID" value="RXH86325.1"/>
    <property type="molecule type" value="Genomic_DNA"/>
</dbReference>
<evidence type="ECO:0000256" key="12">
    <source>
        <dbReference type="ARBA" id="ARBA00023136"/>
    </source>
</evidence>
<evidence type="ECO:0000256" key="10">
    <source>
        <dbReference type="ARBA" id="ARBA00022989"/>
    </source>
</evidence>
<dbReference type="STRING" id="3750.A0A498IVN1"/>
<keyword evidence="8" id="KW-0931">ER-Golgi transport</keyword>
<feature type="transmembrane region" description="Helical" evidence="15">
    <location>
        <begin position="271"/>
        <end position="292"/>
    </location>
</feature>
<comment type="similarity">
    <text evidence="4">Belongs to the ERD2 family.</text>
</comment>
<dbReference type="GO" id="GO:0016192">
    <property type="term" value="P:vesicle-mediated transport"/>
    <property type="evidence" value="ECO:0007669"/>
    <property type="project" value="UniProtKB-KW"/>
</dbReference>
<keyword evidence="6 15" id="KW-0812">Transmembrane</keyword>
<evidence type="ECO:0000256" key="3">
    <source>
        <dbReference type="ARBA" id="ARBA00005751"/>
    </source>
</evidence>
<feature type="transmembrane region" description="Helical" evidence="15">
    <location>
        <begin position="41"/>
        <end position="58"/>
    </location>
</feature>
<dbReference type="Proteomes" id="UP000290289">
    <property type="component" value="Chromosome 10"/>
</dbReference>
<comment type="similarity">
    <text evidence="3 14">Belongs to the SecY/SEC61-alpha family.</text>
</comment>
<evidence type="ECO:0000256" key="5">
    <source>
        <dbReference type="ARBA" id="ARBA00022448"/>
    </source>
</evidence>
<dbReference type="AlphaFoldDB" id="A0A498IVN1"/>
<evidence type="ECO:0000256" key="1">
    <source>
        <dbReference type="ARBA" id="ARBA00004454"/>
    </source>
</evidence>
<dbReference type="GO" id="GO:0015031">
    <property type="term" value="P:protein transport"/>
    <property type="evidence" value="ECO:0007669"/>
    <property type="project" value="UniProtKB-KW"/>
</dbReference>
<feature type="transmembrane region" description="Helical" evidence="15">
    <location>
        <begin position="313"/>
        <end position="331"/>
    </location>
</feature>
<sequence length="633" mass="70894">MSAYFFFPIIATKSCSDSGALCYALVFLARYLDLFTDFISVYNTVMKLVFIGSSLAIVWCMRMHKMVKRSYDQELDTFRHYFLIAGCFLPALLVNEKFKFQEERQIFRHSRLSRLKLVCLDQGMIVMVNWNYFQVLWAFSIYSEAVSIIPQLVLLQRSGNVDNLTGCVPSWGLSCIVHSQLDLPLLHRTTFQSMDSWKNNAKLQLPAPFLSFLPEVQSADRRIPFREKIIYTVISLFIFLVCSQLPLYGIHSTTGADPFYWMRVILASSRGTVMELGITPIVTSGMVVQLLAGSKIIEVDNNVREDRALLNGAQKLLAILIAVGQAVAYVVSGMYGSVAQLGVGNAILIIVQLCFAAIIVICLDELLQKGYGAIIALFHLLITRNDKVRALREAFYRQNLPNVTNLLATVLIFLIVVYFQGFRVVLPVRSKNARGQQGSYPIKLFYTSNMPIILQSALVSNLYFISQLLYRKFSGNFFVNILGKWQDSEYSGQSIPVGGLAYYITAPGSLADMAANPFHALFYLVFMLSACALFSKTWIEVSGSSARDVAKQLKEQQMVMPGHRDSNLQKELNRYIPTAAAFGGLCIGALTVLADFMGAIGSGTGILLAVTIIYQYFETFEKERESQLGFFGL</sequence>
<keyword evidence="5" id="KW-0813">Transport</keyword>
<feature type="transmembrane region" description="Helical" evidence="15">
    <location>
        <begin position="343"/>
        <end position="363"/>
    </location>
</feature>
<dbReference type="PRINTS" id="PR00660">
    <property type="entry name" value="ERLUMENR"/>
</dbReference>
<dbReference type="InterPro" id="IPR002208">
    <property type="entry name" value="SecY/SEC61-alpha"/>
</dbReference>
<dbReference type="Gene3D" id="1.10.3370.10">
    <property type="entry name" value="SecY subunit domain"/>
    <property type="match status" value="1"/>
</dbReference>
<dbReference type="InterPro" id="IPR019561">
    <property type="entry name" value="Translocon_Sec61/SecY_plug_dom"/>
</dbReference>
<gene>
    <name evidence="17" type="ORF">DVH24_017378</name>
</gene>
<dbReference type="InterPro" id="IPR000133">
    <property type="entry name" value="ER_ret_rcpt"/>
</dbReference>
<dbReference type="PANTHER" id="PTHR10906">
    <property type="entry name" value="SECY/SEC61-ALPHA FAMILY MEMBER"/>
    <property type="match status" value="1"/>
</dbReference>
<evidence type="ECO:0000259" key="16">
    <source>
        <dbReference type="Pfam" id="PF10559"/>
    </source>
</evidence>
<dbReference type="Pfam" id="PF00344">
    <property type="entry name" value="SecY"/>
    <property type="match status" value="1"/>
</dbReference>
<feature type="transmembrane region" description="Helical" evidence="15">
    <location>
        <begin position="406"/>
        <end position="426"/>
    </location>
</feature>
<evidence type="ECO:0000256" key="4">
    <source>
        <dbReference type="ARBA" id="ARBA00010120"/>
    </source>
</evidence>
<keyword evidence="11" id="KW-0811">Translocation</keyword>
<evidence type="ECO:0000256" key="7">
    <source>
        <dbReference type="ARBA" id="ARBA00022824"/>
    </source>
</evidence>
<comment type="subcellular location">
    <subcellularLocation>
        <location evidence="2">Endoplasmic reticulum membrane</location>
        <topology evidence="2">Multi-pass membrane protein</topology>
    </subcellularLocation>
    <subcellularLocation>
        <location evidence="1">Plastid</location>
        <location evidence="1">Chloroplast thylakoid membrane</location>
        <topology evidence="1">Multi-pass membrane protein</topology>
    </subcellularLocation>
</comment>
<dbReference type="Pfam" id="PF10559">
    <property type="entry name" value="Plug_translocon"/>
    <property type="match status" value="1"/>
</dbReference>
<dbReference type="PROSITE" id="PS00755">
    <property type="entry name" value="SECY_1"/>
    <property type="match status" value="1"/>
</dbReference>
<proteinExistence type="inferred from homology"/>
<evidence type="ECO:0000256" key="13">
    <source>
        <dbReference type="ARBA" id="ARBA00023170"/>
    </source>
</evidence>
<keyword evidence="13" id="KW-0675">Receptor</keyword>
<dbReference type="Pfam" id="PF00810">
    <property type="entry name" value="ER_lumen_recept"/>
    <property type="match status" value="1"/>
</dbReference>
<evidence type="ECO:0000256" key="9">
    <source>
        <dbReference type="ARBA" id="ARBA00022927"/>
    </source>
</evidence>
<dbReference type="GO" id="GO:0046923">
    <property type="term" value="F:ER retention sequence binding"/>
    <property type="evidence" value="ECO:0007669"/>
    <property type="project" value="InterPro"/>
</dbReference>
<accession>A0A498IVN1</accession>
<organism evidence="17 18">
    <name type="scientific">Malus domestica</name>
    <name type="common">Apple</name>
    <name type="synonym">Pyrus malus</name>
    <dbReference type="NCBI Taxonomy" id="3750"/>
    <lineage>
        <taxon>Eukaryota</taxon>
        <taxon>Viridiplantae</taxon>
        <taxon>Streptophyta</taxon>
        <taxon>Embryophyta</taxon>
        <taxon>Tracheophyta</taxon>
        <taxon>Spermatophyta</taxon>
        <taxon>Magnoliopsida</taxon>
        <taxon>eudicotyledons</taxon>
        <taxon>Gunneridae</taxon>
        <taxon>Pentapetalae</taxon>
        <taxon>rosids</taxon>
        <taxon>fabids</taxon>
        <taxon>Rosales</taxon>
        <taxon>Rosaceae</taxon>
        <taxon>Amygdaloideae</taxon>
        <taxon>Maleae</taxon>
        <taxon>Malus</taxon>
    </lineage>
</organism>
<evidence type="ECO:0000256" key="11">
    <source>
        <dbReference type="ARBA" id="ARBA00023010"/>
    </source>
</evidence>
<dbReference type="SUPFAM" id="SSF103491">
    <property type="entry name" value="Preprotein translocase SecY subunit"/>
    <property type="match status" value="1"/>
</dbReference>
<keyword evidence="12 15" id="KW-0472">Membrane</keyword>
<dbReference type="GO" id="GO:0006621">
    <property type="term" value="P:protein retention in ER lumen"/>
    <property type="evidence" value="ECO:0007669"/>
    <property type="project" value="InterPro"/>
</dbReference>
<comment type="caution">
    <text evidence="17">The sequence shown here is derived from an EMBL/GenBank/DDBJ whole genome shotgun (WGS) entry which is preliminary data.</text>
</comment>